<proteinExistence type="predicted"/>
<dbReference type="Proteomes" id="UP001501710">
    <property type="component" value="Unassembled WGS sequence"/>
</dbReference>
<accession>A0ABP8BVU8</accession>
<keyword evidence="3" id="KW-1185">Reference proteome</keyword>
<dbReference type="EMBL" id="BAABAS010000004">
    <property type="protein sequence ID" value="GAA4227891.1"/>
    <property type="molecule type" value="Genomic_DNA"/>
</dbReference>
<organism evidence="2 3">
    <name type="scientific">Actinomadura meridiana</name>
    <dbReference type="NCBI Taxonomy" id="559626"/>
    <lineage>
        <taxon>Bacteria</taxon>
        <taxon>Bacillati</taxon>
        <taxon>Actinomycetota</taxon>
        <taxon>Actinomycetes</taxon>
        <taxon>Streptosporangiales</taxon>
        <taxon>Thermomonosporaceae</taxon>
        <taxon>Actinomadura</taxon>
    </lineage>
</organism>
<gene>
    <name evidence="2" type="ORF">GCM10022254_16670</name>
</gene>
<sequence length="234" mass="26402">MKNHPKRYGKAEINDLANLAFISGPANRKISDRSPSVYFVDPQLPPLTEDELCAHFVPFDVQLRDAAAFRKFLSARRRLLAAAMTELLDRFRPSWLDQSVDRVEQQPGCSLQFDLYRSSWDIGRMVATAKTDDLDLTFEWTGSFVFGDLVIAIDQADNGTDSDMNIAGESAPVRVENDTVEIAIGPFLVTGTITAWREMMEREEQNARPISQCPELDESPWTDDRLPFPVTSVE</sequence>
<evidence type="ECO:0000313" key="3">
    <source>
        <dbReference type="Proteomes" id="UP001501710"/>
    </source>
</evidence>
<protein>
    <submittedName>
        <fullName evidence="2">Uncharacterized protein</fullName>
    </submittedName>
</protein>
<feature type="region of interest" description="Disordered" evidence="1">
    <location>
        <begin position="203"/>
        <end position="234"/>
    </location>
</feature>
<name>A0ABP8BVU8_9ACTN</name>
<evidence type="ECO:0000313" key="2">
    <source>
        <dbReference type="EMBL" id="GAA4227891.1"/>
    </source>
</evidence>
<reference evidence="3" key="1">
    <citation type="journal article" date="2019" name="Int. J. Syst. Evol. Microbiol.">
        <title>The Global Catalogue of Microorganisms (GCM) 10K type strain sequencing project: providing services to taxonomists for standard genome sequencing and annotation.</title>
        <authorList>
            <consortium name="The Broad Institute Genomics Platform"/>
            <consortium name="The Broad Institute Genome Sequencing Center for Infectious Disease"/>
            <person name="Wu L."/>
            <person name="Ma J."/>
        </authorList>
    </citation>
    <scope>NUCLEOTIDE SEQUENCE [LARGE SCALE GENOMIC DNA]</scope>
    <source>
        <strain evidence="3">JCM 17440</strain>
    </source>
</reference>
<dbReference type="RefSeq" id="WP_344892295.1">
    <property type="nucleotide sequence ID" value="NZ_BAABAS010000004.1"/>
</dbReference>
<evidence type="ECO:0000256" key="1">
    <source>
        <dbReference type="SAM" id="MobiDB-lite"/>
    </source>
</evidence>
<comment type="caution">
    <text evidence="2">The sequence shown here is derived from an EMBL/GenBank/DDBJ whole genome shotgun (WGS) entry which is preliminary data.</text>
</comment>